<evidence type="ECO:0000256" key="1">
    <source>
        <dbReference type="SAM" id="Coils"/>
    </source>
</evidence>
<proteinExistence type="predicted"/>
<keyword evidence="4" id="KW-1185">Reference proteome</keyword>
<keyword evidence="1" id="KW-0175">Coiled coil</keyword>
<sequence>MAPQDDVGSFASNTTNISTFNGGFGIEQCRGPAASHLTTHTCSLDEGDGTDHNDSEFDERTNSQSSETSFDAPPRPDDVTRTLKHTDMKTFGNELQMAARIAFPCGNRSRYSDVYVLMFSWESEDWKLPVSEEIAALRKVFEEIYHYNVEEFKIPDHRSHNKADDLKIVYYAGHARLSKTKEVVWARASETNEKCSTVTWTGIQADLQQAQSDALILLDCCYAGVVDGGEGNGVTELLAACSFNSEANGVGHYSFTTALTIELQIISKRKSFTIGELYANLYRRSQSYMARGVPNERYPPPAHVLLRTDEKLYRCIQLSAYRNSYMDASTEKHGTCESQTSSSKPIGQKWPLVTEALISSSTQHPCLSTNCKPPVLDIGSSDSFTPKPAEGHTIVPDNASMSNESRSHCQDGAGDSRQCSFKATQGPSSIPHWPIEKDSAWPSDAPRMLLAVRFTEDISQKDLRPDLFVDWLRAMPANIAEVTCVEAGFKCDSTLLLISLPISMWTYLSKDPAHIPMGRVMSSNLVMGRLRNADGIGRRVGGPLSEPNVETKMEDHCGQDSSCLARDSRHGKLLRDANRTEVENCRRSQNVADYHIPTVLQAGGLRAESVSFNQKESIPIEEIRPDGVAHTYHASQADLQGNISSQPVRGESRTSKNSESVLRATQNPENCHQSELVDCAMPRLATRTGPSETTRGSSDVPDVTSYEVCGGFHTPTSSPPQERFSTLDRTSFLSRMRQNHLHTSSQQNNHPGVAVTEGQPSFNLQPYTETIWETTRGIVAIQKQFEKLSELYTKHAKDIENVTEVHLKLSKSRNECNYKDAKIRQQKNTITELITLRKEEETNLAKIRDRLNEDKKRLWEEKEEQDRRTKKVEKFMEARRAEMKLEMEKMLADRMREQEKEVRAREDQRKKELCNLQAENKKLSKDLEMKEKRIEELTRQLKAMKDDFDDIKTVKTVYKEEKENLEAKLHEVQNEFGLTSKTPDFYKGKFADIASTVEKISLEYFSALPTNDFEKIHEELIAIDKCFESIPIANDNISENLRIAHAQRIISSALYTYIWQPFSSDKALSNPKFATLLDEIYTRLANNNYGGKNGYAAVVWKVLGMRVLQSQDQDLQLNPISTSHEASHYLSRASQAVQDILKKLSPLIAPAEKVQTQEALLRLAQAAVYVWNFAETDKLKIEVCLSLNSFDRNIWRSIRFDPILSMEDASSEMDIKLFTHPRVFTLFPQVFAQSLSLTAEPAPHILGSFSTPQQEFSITKIRIHPGIGLPEWSALVVRGKVEEEENKAFQREVMENARKLARTGRNRKSSRSASVSGSMSGPRSPSARWGTNGAKVKGLESED</sequence>
<feature type="compositionally biased region" description="Basic and acidic residues" evidence="2">
    <location>
        <begin position="49"/>
        <end position="61"/>
    </location>
</feature>
<feature type="region of interest" description="Disordered" evidence="2">
    <location>
        <begin position="537"/>
        <end position="562"/>
    </location>
</feature>
<name>A0A1L7X1B2_9HELO</name>
<reference evidence="3 4" key="1">
    <citation type="submission" date="2016-03" db="EMBL/GenBank/DDBJ databases">
        <authorList>
            <person name="Ploux O."/>
        </authorList>
    </citation>
    <scope>NUCLEOTIDE SEQUENCE [LARGE SCALE GENOMIC DNA]</scope>
    <source>
        <strain evidence="3 4">UAMH 11012</strain>
    </source>
</reference>
<gene>
    <name evidence="3" type="ORF">PAC_08700</name>
</gene>
<feature type="compositionally biased region" description="Basic and acidic residues" evidence="2">
    <location>
        <begin position="549"/>
        <end position="558"/>
    </location>
</feature>
<feature type="compositionally biased region" description="Polar residues" evidence="2">
    <location>
        <begin position="637"/>
        <end position="647"/>
    </location>
</feature>
<feature type="compositionally biased region" description="Basic residues" evidence="2">
    <location>
        <begin position="1299"/>
        <end position="1310"/>
    </location>
</feature>
<feature type="compositionally biased region" description="Low complexity" evidence="2">
    <location>
        <begin position="1311"/>
        <end position="1327"/>
    </location>
</feature>
<dbReference type="STRING" id="576137.A0A1L7X1B2"/>
<feature type="compositionally biased region" description="Polar residues" evidence="2">
    <location>
        <begin position="657"/>
        <end position="673"/>
    </location>
</feature>
<feature type="region of interest" description="Disordered" evidence="2">
    <location>
        <begin position="1294"/>
        <end position="1343"/>
    </location>
</feature>
<accession>A0A1L7X1B2</accession>
<evidence type="ECO:0000256" key="2">
    <source>
        <dbReference type="SAM" id="MobiDB-lite"/>
    </source>
</evidence>
<organism evidence="3 4">
    <name type="scientific">Phialocephala subalpina</name>
    <dbReference type="NCBI Taxonomy" id="576137"/>
    <lineage>
        <taxon>Eukaryota</taxon>
        <taxon>Fungi</taxon>
        <taxon>Dikarya</taxon>
        <taxon>Ascomycota</taxon>
        <taxon>Pezizomycotina</taxon>
        <taxon>Leotiomycetes</taxon>
        <taxon>Helotiales</taxon>
        <taxon>Mollisiaceae</taxon>
        <taxon>Phialocephala</taxon>
        <taxon>Phialocephala fortinii species complex</taxon>
    </lineage>
</organism>
<feature type="region of interest" description="Disordered" evidence="2">
    <location>
        <begin position="637"/>
        <end position="677"/>
    </location>
</feature>
<dbReference type="OrthoDB" id="5380572at2759"/>
<protein>
    <submittedName>
        <fullName evidence="3">Uncharacterized protein</fullName>
    </submittedName>
</protein>
<feature type="region of interest" description="Disordered" evidence="2">
    <location>
        <begin position="40"/>
        <end position="79"/>
    </location>
</feature>
<feature type="region of interest" description="Disordered" evidence="2">
    <location>
        <begin position="391"/>
        <end position="435"/>
    </location>
</feature>
<evidence type="ECO:0000313" key="4">
    <source>
        <dbReference type="Proteomes" id="UP000184330"/>
    </source>
</evidence>
<feature type="compositionally biased region" description="Polar residues" evidence="2">
    <location>
        <begin position="417"/>
        <end position="428"/>
    </location>
</feature>
<dbReference type="EMBL" id="FJOG01000012">
    <property type="protein sequence ID" value="CZR58808.1"/>
    <property type="molecule type" value="Genomic_DNA"/>
</dbReference>
<evidence type="ECO:0000313" key="3">
    <source>
        <dbReference type="EMBL" id="CZR58808.1"/>
    </source>
</evidence>
<dbReference type="Proteomes" id="UP000184330">
    <property type="component" value="Unassembled WGS sequence"/>
</dbReference>
<feature type="coiled-coil region" evidence="1">
    <location>
        <begin position="837"/>
        <end position="975"/>
    </location>
</feature>